<dbReference type="Gene3D" id="3.10.450.50">
    <property type="match status" value="1"/>
</dbReference>
<dbReference type="Proteomes" id="UP000037151">
    <property type="component" value="Unassembled WGS sequence"/>
</dbReference>
<reference evidence="3" key="1">
    <citation type="submission" date="2014-07" db="EMBL/GenBank/DDBJ databases">
        <title>Genome sequencing of plant-pathogenic Streptomyces species.</title>
        <authorList>
            <person name="Harrison J."/>
            <person name="Sapp M."/>
            <person name="Thwaites R."/>
            <person name="Studholme D.J."/>
        </authorList>
    </citation>
    <scope>NUCLEOTIDE SEQUENCE [LARGE SCALE GENOMIC DNA]</scope>
    <source>
        <strain evidence="3">NCPPB 4445</strain>
    </source>
</reference>
<dbReference type="AlphaFoldDB" id="A0A0L0JUH3"/>
<accession>A0A0L0JUH3</accession>
<dbReference type="RefSeq" id="WP_050373673.1">
    <property type="nucleotide sequence ID" value="NZ_KQ257829.1"/>
</dbReference>
<evidence type="ECO:0000313" key="2">
    <source>
        <dbReference type="EMBL" id="KND29442.1"/>
    </source>
</evidence>
<organism evidence="2 3">
    <name type="scientific">Streptomyces acidiscabies</name>
    <dbReference type="NCBI Taxonomy" id="42234"/>
    <lineage>
        <taxon>Bacteria</taxon>
        <taxon>Bacillati</taxon>
        <taxon>Actinomycetota</taxon>
        <taxon>Actinomycetes</taxon>
        <taxon>Kitasatosporales</taxon>
        <taxon>Streptomycetaceae</taxon>
        <taxon>Streptomyces</taxon>
    </lineage>
</organism>
<comment type="caution">
    <text evidence="2">The sequence shown here is derived from an EMBL/GenBank/DDBJ whole genome shotgun (WGS) entry which is preliminary data.</text>
</comment>
<dbReference type="InterPro" id="IPR032710">
    <property type="entry name" value="NTF2-like_dom_sf"/>
</dbReference>
<dbReference type="InterPro" id="IPR037401">
    <property type="entry name" value="SnoaL-like"/>
</dbReference>
<feature type="domain" description="SnoaL-like" evidence="1">
    <location>
        <begin position="10"/>
        <end position="116"/>
    </location>
</feature>
<evidence type="ECO:0000313" key="3">
    <source>
        <dbReference type="Proteomes" id="UP000037151"/>
    </source>
</evidence>
<protein>
    <recommendedName>
        <fullName evidence="1">SnoaL-like domain-containing protein</fullName>
    </recommendedName>
</protein>
<dbReference type="PATRIC" id="fig|42234.21.peg.6440"/>
<proteinExistence type="predicted"/>
<sequence length="132" mass="14655">MAEHPHALLVREGYDAFSRGDLDALRGMMTADCTHHVPGSHPLSGDFKGLDSIFEMYGRLFTETAGTLRVEVRDVLVDGRGHAVSVHRFTGERPDGRRIDETGGIVFRIVGDKITDLDECVEDIDVGNAFWR</sequence>
<dbReference type="SUPFAM" id="SSF54427">
    <property type="entry name" value="NTF2-like"/>
    <property type="match status" value="1"/>
</dbReference>
<dbReference type="Pfam" id="PF12680">
    <property type="entry name" value="SnoaL_2"/>
    <property type="match status" value="1"/>
</dbReference>
<gene>
    <name evidence="2" type="ORF">IQ63_31280</name>
</gene>
<evidence type="ECO:0000259" key="1">
    <source>
        <dbReference type="Pfam" id="PF12680"/>
    </source>
</evidence>
<dbReference type="EMBL" id="JPPY01000174">
    <property type="protein sequence ID" value="KND29442.1"/>
    <property type="molecule type" value="Genomic_DNA"/>
</dbReference>
<name>A0A0L0JUH3_9ACTN</name>
<dbReference type="OrthoDB" id="8375282at2"/>